<evidence type="ECO:0000256" key="1">
    <source>
        <dbReference type="PROSITE-ProRule" id="PRU00320"/>
    </source>
</evidence>
<dbReference type="RefSeq" id="XP_005113600.1">
    <property type="nucleotide sequence ID" value="XM_005113543.1"/>
</dbReference>
<dbReference type="InterPro" id="IPR007889">
    <property type="entry name" value="HTH_Psq"/>
</dbReference>
<dbReference type="InterPro" id="IPR004875">
    <property type="entry name" value="DDE_SF_endonuclease_dom"/>
</dbReference>
<dbReference type="InterPro" id="IPR050863">
    <property type="entry name" value="CenT-Element_Derived"/>
</dbReference>
<keyword evidence="1" id="KW-0238">DNA-binding</keyword>
<evidence type="ECO:0000313" key="5">
    <source>
        <dbReference type="RefSeq" id="XP_005113600.1"/>
    </source>
</evidence>
<organism evidence="4 5">
    <name type="scientific">Aplysia californica</name>
    <name type="common">California sea hare</name>
    <dbReference type="NCBI Taxonomy" id="6500"/>
    <lineage>
        <taxon>Eukaryota</taxon>
        <taxon>Metazoa</taxon>
        <taxon>Spiralia</taxon>
        <taxon>Lophotrochozoa</taxon>
        <taxon>Mollusca</taxon>
        <taxon>Gastropoda</taxon>
        <taxon>Heterobranchia</taxon>
        <taxon>Euthyneura</taxon>
        <taxon>Tectipleura</taxon>
        <taxon>Aplysiida</taxon>
        <taxon>Aplysioidea</taxon>
        <taxon>Aplysiidae</taxon>
        <taxon>Aplysia</taxon>
    </lineage>
</organism>
<reference evidence="5" key="1">
    <citation type="submission" date="2025-08" db="UniProtKB">
        <authorList>
            <consortium name="RefSeq"/>
        </authorList>
    </citation>
    <scope>IDENTIFICATION</scope>
</reference>
<dbReference type="SUPFAM" id="SSF46689">
    <property type="entry name" value="Homeodomain-like"/>
    <property type="match status" value="1"/>
</dbReference>
<name>A0ABM0KBJ1_APLCA</name>
<feature type="DNA-binding region" description="H-T-H motif" evidence="1">
    <location>
        <begin position="30"/>
        <end position="50"/>
    </location>
</feature>
<evidence type="ECO:0000256" key="2">
    <source>
        <dbReference type="SAM" id="MobiDB-lite"/>
    </source>
</evidence>
<keyword evidence="4" id="KW-1185">Reference proteome</keyword>
<keyword evidence="1" id="KW-0539">Nucleus</keyword>
<protein>
    <submittedName>
        <fullName evidence="5">Tigger transposable element-derived protein 6</fullName>
    </submittedName>
</protein>
<evidence type="ECO:0000313" key="4">
    <source>
        <dbReference type="Proteomes" id="UP000694888"/>
    </source>
</evidence>
<sequence>MPTLSKNLYGKYDRENLVKAIDAVANGMSCSGAARQFGIPRKTLADHVSGRSKLERRAGRERSIPEAIENKIVDKVIAAAAAGFPITKQQYLLKVGSVVSKLHLKTPFTNEVPGKDYWLQLKKRQPDIAIRTPENCLSSRLAMMKRDVVDRYFGDLHKIITELGLREKPAQIWNCDETGLTFCQDASKVLAAKGARNVVTRCSPSKDNITTLVCVNAAGSAMPPMCVVKGKTNRSIHSFAIQDSPEGTIWAYQENGWMNDDIGVQWFQQVFLPNCGDSRPQLLILDSHHSHEVLELLEMAKEQLVHVLALPPHTTHMLQPLDRVVFKPFKTAYRRHCTEFLTANPGKTINKVTWPSLLSKTWMSTLKPELIQKAFEATGIHPVDKTRIPESAFLPGDAYRAAVATASLSSTESEPAVATASSSSTESEPGSEPAATPTPCPMEVEEQTIDDVGDVLTISMHEIRNLDFFNFTVNVEGEDVNIDDIVNESSPTVTDTQPETNPTQLPEANYWNQTVNEIFGIASQSPGNTTTWKSRAIPSHRLLTSEQVLQEK</sequence>
<dbReference type="Pfam" id="PF05225">
    <property type="entry name" value="HTH_psq"/>
    <property type="match status" value="1"/>
</dbReference>
<evidence type="ECO:0000259" key="3">
    <source>
        <dbReference type="PROSITE" id="PS50960"/>
    </source>
</evidence>
<feature type="domain" description="HTH psq-type" evidence="3">
    <location>
        <begin position="1"/>
        <end position="54"/>
    </location>
</feature>
<dbReference type="Gene3D" id="1.10.10.60">
    <property type="entry name" value="Homeodomain-like"/>
    <property type="match status" value="1"/>
</dbReference>
<gene>
    <name evidence="5" type="primary">LOC101846945</name>
</gene>
<accession>A0ABM0KBJ1</accession>
<dbReference type="InterPro" id="IPR009057">
    <property type="entry name" value="Homeodomain-like_sf"/>
</dbReference>
<comment type="subcellular location">
    <subcellularLocation>
        <location evidence="1">Nucleus</location>
    </subcellularLocation>
</comment>
<dbReference type="PANTHER" id="PTHR19303">
    <property type="entry name" value="TRANSPOSON"/>
    <property type="match status" value="1"/>
</dbReference>
<dbReference type="PROSITE" id="PS50960">
    <property type="entry name" value="HTH_PSQ"/>
    <property type="match status" value="1"/>
</dbReference>
<proteinExistence type="predicted"/>
<dbReference type="Proteomes" id="UP000694888">
    <property type="component" value="Unplaced"/>
</dbReference>
<feature type="region of interest" description="Disordered" evidence="2">
    <location>
        <begin position="410"/>
        <end position="442"/>
    </location>
</feature>
<feature type="compositionally biased region" description="Low complexity" evidence="2">
    <location>
        <begin position="410"/>
        <end position="435"/>
    </location>
</feature>
<dbReference type="GeneID" id="101846945"/>
<dbReference type="Pfam" id="PF03184">
    <property type="entry name" value="DDE_1"/>
    <property type="match status" value="1"/>
</dbReference>
<dbReference type="PANTHER" id="PTHR19303:SF74">
    <property type="entry name" value="POGO TRANSPOSABLE ELEMENT WITH KRAB DOMAIN"/>
    <property type="match status" value="1"/>
</dbReference>